<dbReference type="PANTHER" id="PTHR22852:SF0">
    <property type="entry name" value="DENTICLELESS PROTEIN HOMOLOG"/>
    <property type="match status" value="1"/>
</dbReference>
<gene>
    <name evidence="6" type="primary">Cre-cdt-2</name>
    <name evidence="6" type="ORF">CRE_04889</name>
</gene>
<organism evidence="7">
    <name type="scientific">Caenorhabditis remanei</name>
    <name type="common">Caenorhabditis vulgaris</name>
    <dbReference type="NCBI Taxonomy" id="31234"/>
    <lineage>
        <taxon>Eukaryota</taxon>
        <taxon>Metazoa</taxon>
        <taxon>Ecdysozoa</taxon>
        <taxon>Nematoda</taxon>
        <taxon>Chromadorea</taxon>
        <taxon>Rhabditida</taxon>
        <taxon>Rhabditina</taxon>
        <taxon>Rhabditomorpha</taxon>
        <taxon>Rhabditoidea</taxon>
        <taxon>Rhabditidae</taxon>
        <taxon>Peloderinae</taxon>
        <taxon>Caenorhabditis</taxon>
    </lineage>
</organism>
<accession>E3MN53</accession>
<evidence type="ECO:0000256" key="3">
    <source>
        <dbReference type="ARBA" id="ARBA00038344"/>
    </source>
</evidence>
<feature type="region of interest" description="Disordered" evidence="5">
    <location>
        <begin position="660"/>
        <end position="691"/>
    </location>
</feature>
<proteinExistence type="inferred from homology"/>
<dbReference type="InterPro" id="IPR001680">
    <property type="entry name" value="WD40_rpt"/>
</dbReference>
<comment type="pathway">
    <text evidence="1">Protein modification; protein ubiquitination.</text>
</comment>
<dbReference type="eggNOG" id="KOG0321">
    <property type="taxonomic scope" value="Eukaryota"/>
</dbReference>
<dbReference type="Proteomes" id="UP000008281">
    <property type="component" value="Unassembled WGS sequence"/>
</dbReference>
<dbReference type="GO" id="GO:0005634">
    <property type="term" value="C:nucleus"/>
    <property type="evidence" value="ECO:0007669"/>
    <property type="project" value="EnsemblMetazoa"/>
</dbReference>
<sequence length="697" mass="79308">MDFLQLTRTHKKYFRYPSAVYEDLESKHYFMPTGETDDHDCWVTARFSPHWNQEHILYMGDDPGNIGIFDVRKFHDRSVPLEERQLHCKIFYLLFNKIYKFSVFPAHDGAIMDVVGVPQKESQIVSISGDSTARCWDLNQPAMNRKSQIFYGHTGSVRSICFAKDNPHVFVTGGRDFQVKIWDMRVSAVKRQDEECRMATITYKSAHPKNSDSKSKTSGTPKSKNSLQENHKVTSVLFLDENHVASASENATSGIRIWDIRKPPKNGIGHPARVLKVPTSNKKSYGITCLTMDRFGNRLFASCTDSSIYEYSIQSESISPVNSYTGATIHNFYTEVACSPVSDTIACGSENGRAVIWDLQDQYSYRNDVTLPDEIDKRRTRLPRWSCGGHLKQVLNVGWSSRGKYFLSCDEGGIRIWTEPIQRRPWKCFDEDDSKYSTSSIPENDPEFAYESVKPFELKESDAAISGLDSISLSPRQRADSGLSGSPQKSRGSKRPIIESPFKSICSSPKPLRLHQSPRAKVFKMSSSPSTSPLKPSNSNIQGYCTPQQLRFKKIKKNPFYYEHPTKNLPNIVYETFRRKMLGESPPHSEDESNDKSLSKTGRKRIEDWWIKKGENVPTVTRARLPSVTEFGESACAKVIPEDERIALLSPRKLVLKTQQTSLTTPVSAKPKTVPMTPRKPTDKRPTSRNLFHYFKK</sequence>
<dbReference type="EMBL" id="DS268459">
    <property type="protein sequence ID" value="EFP05945.1"/>
    <property type="molecule type" value="Genomic_DNA"/>
</dbReference>
<dbReference type="Pfam" id="PF00400">
    <property type="entry name" value="WD40"/>
    <property type="match status" value="3"/>
</dbReference>
<dbReference type="PROSITE" id="PS50294">
    <property type="entry name" value="WD_REPEATS_REGION"/>
    <property type="match status" value="1"/>
</dbReference>
<dbReference type="STRING" id="31234.E3MN53"/>
<evidence type="ECO:0000256" key="2">
    <source>
        <dbReference type="ARBA" id="ARBA00022786"/>
    </source>
</evidence>
<evidence type="ECO:0000313" key="7">
    <source>
        <dbReference type="Proteomes" id="UP000008281"/>
    </source>
</evidence>
<dbReference type="PROSITE" id="PS50082">
    <property type="entry name" value="WD_REPEATS_2"/>
    <property type="match status" value="1"/>
</dbReference>
<protein>
    <submittedName>
        <fullName evidence="6">CRE-CDT-2 protein</fullName>
    </submittedName>
</protein>
<feature type="repeat" description="WD" evidence="4">
    <location>
        <begin position="150"/>
        <end position="192"/>
    </location>
</feature>
<evidence type="ECO:0000313" key="6">
    <source>
        <dbReference type="EMBL" id="EFP05945.1"/>
    </source>
</evidence>
<dbReference type="SUPFAM" id="SSF50978">
    <property type="entry name" value="WD40 repeat-like"/>
    <property type="match status" value="1"/>
</dbReference>
<feature type="region of interest" description="Disordered" evidence="5">
    <location>
        <begin position="475"/>
        <end position="542"/>
    </location>
</feature>
<keyword evidence="4" id="KW-0853">WD repeat</keyword>
<keyword evidence="7" id="KW-1185">Reference proteome</keyword>
<dbReference type="InterPro" id="IPR036322">
    <property type="entry name" value="WD40_repeat_dom_sf"/>
</dbReference>
<evidence type="ECO:0000256" key="4">
    <source>
        <dbReference type="PROSITE-ProRule" id="PRU00221"/>
    </source>
</evidence>
<dbReference type="GO" id="GO:0043161">
    <property type="term" value="P:proteasome-mediated ubiquitin-dependent protein catabolic process"/>
    <property type="evidence" value="ECO:0007669"/>
    <property type="project" value="EnsemblMetazoa"/>
</dbReference>
<dbReference type="SMART" id="SM00320">
    <property type="entry name" value="WD40"/>
    <property type="match status" value="6"/>
</dbReference>
<dbReference type="PANTHER" id="PTHR22852">
    <property type="entry name" value="LETHAL 2 DENTICLELESS PROTEIN RETINOIC ACID-REGULATED NUCLEAR MATRIX-ASSOCIATED PROTEIN"/>
    <property type="match status" value="1"/>
</dbReference>
<keyword evidence="2" id="KW-0833">Ubl conjugation pathway</keyword>
<name>E3MN53_CAERE</name>
<comment type="similarity">
    <text evidence="3">Belongs to the WD repeat cdt2 family.</text>
</comment>
<feature type="compositionally biased region" description="Basic residues" evidence="5">
    <location>
        <begin position="512"/>
        <end position="522"/>
    </location>
</feature>
<dbReference type="AlphaFoldDB" id="E3MN53"/>
<dbReference type="InParanoid" id="E3MN53"/>
<dbReference type="InterPro" id="IPR015943">
    <property type="entry name" value="WD40/YVTN_repeat-like_dom_sf"/>
</dbReference>
<dbReference type="GO" id="GO:0007095">
    <property type="term" value="P:mitotic G2 DNA damage checkpoint signaling"/>
    <property type="evidence" value="ECO:0007669"/>
    <property type="project" value="TreeGrafter"/>
</dbReference>
<evidence type="ECO:0000256" key="5">
    <source>
        <dbReference type="SAM" id="MobiDB-lite"/>
    </source>
</evidence>
<dbReference type="InterPro" id="IPR051865">
    <property type="entry name" value="WD-repeat_CDT2_adapter"/>
</dbReference>
<dbReference type="GO" id="GO:0030674">
    <property type="term" value="F:protein-macromolecule adaptor activity"/>
    <property type="evidence" value="ECO:0007669"/>
    <property type="project" value="TreeGrafter"/>
</dbReference>
<dbReference type="Gene3D" id="2.130.10.10">
    <property type="entry name" value="YVTN repeat-like/Quinoprotein amine dehydrogenase"/>
    <property type="match status" value="2"/>
</dbReference>
<dbReference type="HOGENOM" id="CLU_029737_0_0_1"/>
<feature type="region of interest" description="Disordered" evidence="5">
    <location>
        <begin position="201"/>
        <end position="227"/>
    </location>
</feature>
<reference evidence="6" key="1">
    <citation type="submission" date="2007-07" db="EMBL/GenBank/DDBJ databases">
        <title>PCAP assembly of the Caenorhabditis remanei genome.</title>
        <authorList>
            <consortium name="The Caenorhabditis remanei Sequencing Consortium"/>
            <person name="Wilson R.K."/>
        </authorList>
    </citation>
    <scope>NUCLEOTIDE SEQUENCE [LARGE SCALE GENOMIC DNA]</scope>
    <source>
        <strain evidence="6">PB4641</strain>
    </source>
</reference>
<feature type="compositionally biased region" description="Low complexity" evidence="5">
    <location>
        <begin position="216"/>
        <end position="226"/>
    </location>
</feature>
<dbReference type="OrthoDB" id="2096344at2759"/>
<evidence type="ECO:0000256" key="1">
    <source>
        <dbReference type="ARBA" id="ARBA00004906"/>
    </source>
</evidence>
<feature type="compositionally biased region" description="Low complexity" evidence="5">
    <location>
        <begin position="526"/>
        <end position="539"/>
    </location>
</feature>
<dbReference type="OMA" id="GIRFWDL"/>
<dbReference type="FunCoup" id="E3MN53">
    <property type="interactions" value="756"/>
</dbReference>